<evidence type="ECO:0000313" key="3">
    <source>
        <dbReference type="Proteomes" id="UP001597296"/>
    </source>
</evidence>
<organism evidence="2 3">
    <name type="scientific">Phaeospirillum tilakii</name>
    <dbReference type="NCBI Taxonomy" id="741673"/>
    <lineage>
        <taxon>Bacteria</taxon>
        <taxon>Pseudomonadati</taxon>
        <taxon>Pseudomonadota</taxon>
        <taxon>Alphaproteobacteria</taxon>
        <taxon>Rhodospirillales</taxon>
        <taxon>Rhodospirillaceae</taxon>
        <taxon>Phaeospirillum</taxon>
    </lineage>
</organism>
<evidence type="ECO:0000256" key="1">
    <source>
        <dbReference type="SAM" id="MobiDB-lite"/>
    </source>
</evidence>
<name>A0ABW5C8N7_9PROT</name>
<dbReference type="EMBL" id="JBHUIY010000003">
    <property type="protein sequence ID" value="MFD2232707.1"/>
    <property type="molecule type" value="Genomic_DNA"/>
</dbReference>
<dbReference type="Proteomes" id="UP001597296">
    <property type="component" value="Unassembled WGS sequence"/>
</dbReference>
<accession>A0ABW5C8N7</accession>
<evidence type="ECO:0000313" key="2">
    <source>
        <dbReference type="EMBL" id="MFD2232707.1"/>
    </source>
</evidence>
<protein>
    <submittedName>
        <fullName evidence="2">Uncharacterized protein</fullName>
    </submittedName>
</protein>
<proteinExistence type="predicted"/>
<comment type="caution">
    <text evidence="2">The sequence shown here is derived from an EMBL/GenBank/DDBJ whole genome shotgun (WGS) entry which is preliminary data.</text>
</comment>
<keyword evidence="3" id="KW-1185">Reference proteome</keyword>
<sequence>MVSVSTSAFPTPGPAPASALAPDGIEHVHCPECGRKTPHRVSRERVVAPVLWCLSCFHLHVERKDESHGAS</sequence>
<reference evidence="3" key="1">
    <citation type="journal article" date="2019" name="Int. J. Syst. Evol. Microbiol.">
        <title>The Global Catalogue of Microorganisms (GCM) 10K type strain sequencing project: providing services to taxonomists for standard genome sequencing and annotation.</title>
        <authorList>
            <consortium name="The Broad Institute Genomics Platform"/>
            <consortium name="The Broad Institute Genome Sequencing Center for Infectious Disease"/>
            <person name="Wu L."/>
            <person name="Ma J."/>
        </authorList>
    </citation>
    <scope>NUCLEOTIDE SEQUENCE [LARGE SCALE GENOMIC DNA]</scope>
    <source>
        <strain evidence="3">KCTC 15012</strain>
    </source>
</reference>
<dbReference type="RefSeq" id="WP_377314262.1">
    <property type="nucleotide sequence ID" value="NZ_JBHUIY010000003.1"/>
</dbReference>
<feature type="region of interest" description="Disordered" evidence="1">
    <location>
        <begin position="1"/>
        <end position="21"/>
    </location>
</feature>
<gene>
    <name evidence="2" type="ORF">ACFSNB_02690</name>
</gene>